<protein>
    <recommendedName>
        <fullName evidence="3">EF-hand domain-containing protein</fullName>
    </recommendedName>
</protein>
<dbReference type="Pfam" id="PF13499">
    <property type="entry name" value="EF-hand_7"/>
    <property type="match status" value="1"/>
</dbReference>
<keyword evidence="6" id="KW-1185">Reference proteome</keyword>
<dbReference type="Proteomes" id="UP000663852">
    <property type="component" value="Unassembled WGS sequence"/>
</dbReference>
<organism evidence="4 7">
    <name type="scientific">Adineta ricciae</name>
    <name type="common">Rotifer</name>
    <dbReference type="NCBI Taxonomy" id="249248"/>
    <lineage>
        <taxon>Eukaryota</taxon>
        <taxon>Metazoa</taxon>
        <taxon>Spiralia</taxon>
        <taxon>Gnathifera</taxon>
        <taxon>Rotifera</taxon>
        <taxon>Eurotatoria</taxon>
        <taxon>Bdelloidea</taxon>
        <taxon>Adinetida</taxon>
        <taxon>Adinetidae</taxon>
        <taxon>Adineta</taxon>
    </lineage>
</organism>
<dbReference type="EMBL" id="CAJNOR010000843">
    <property type="protein sequence ID" value="CAF1019942.1"/>
    <property type="molecule type" value="Genomic_DNA"/>
</dbReference>
<dbReference type="InterPro" id="IPR002048">
    <property type="entry name" value="EF_hand_dom"/>
</dbReference>
<dbReference type="InterPro" id="IPR050145">
    <property type="entry name" value="Centrin_CML-like"/>
</dbReference>
<evidence type="ECO:0000313" key="7">
    <source>
        <dbReference type="Proteomes" id="UP000663852"/>
    </source>
</evidence>
<evidence type="ECO:0000259" key="3">
    <source>
        <dbReference type="PROSITE" id="PS50222"/>
    </source>
</evidence>
<evidence type="ECO:0000313" key="4">
    <source>
        <dbReference type="EMBL" id="CAF0741282.1"/>
    </source>
</evidence>
<dbReference type="EMBL" id="CAJNOJ010000004">
    <property type="protein sequence ID" value="CAF0741282.1"/>
    <property type="molecule type" value="Genomic_DNA"/>
</dbReference>
<dbReference type="PROSITE" id="PS50222">
    <property type="entry name" value="EF_HAND_2"/>
    <property type="match status" value="2"/>
</dbReference>
<dbReference type="Proteomes" id="UP000663828">
    <property type="component" value="Unassembled WGS sequence"/>
</dbReference>
<dbReference type="SMART" id="SM00054">
    <property type="entry name" value="EFh"/>
    <property type="match status" value="2"/>
</dbReference>
<keyword evidence="2" id="KW-0106">Calcium</keyword>
<dbReference type="AlphaFoldDB" id="A0A813NKV3"/>
<dbReference type="CDD" id="cd00051">
    <property type="entry name" value="EFh"/>
    <property type="match status" value="1"/>
</dbReference>
<evidence type="ECO:0000313" key="6">
    <source>
        <dbReference type="Proteomes" id="UP000663828"/>
    </source>
</evidence>
<accession>A0A813NKV3</accession>
<dbReference type="PANTHER" id="PTHR23050">
    <property type="entry name" value="CALCIUM BINDING PROTEIN"/>
    <property type="match status" value="1"/>
</dbReference>
<gene>
    <name evidence="4" type="ORF">EDS130_LOCUS1749</name>
    <name evidence="5" type="ORF">XAT740_LOCUS14179</name>
</gene>
<evidence type="ECO:0000256" key="1">
    <source>
        <dbReference type="ARBA" id="ARBA00022737"/>
    </source>
</evidence>
<feature type="domain" description="EF-hand" evidence="3">
    <location>
        <begin position="85"/>
        <end position="120"/>
    </location>
</feature>
<sequence>MNLEFTVTETITRQFGQINEIDYEFEEVTNEAVSLGVTSKKERRIRAYTANIKRDQYNQLITRAIDALSFDDFILVLRPFVMGHYDQFELEKAFDILDRDRSGFIHIEELSVFLTTINQYVTSDALRSYIRKVDINADGNLTYDEFRSLILKGIGRDIICNHL</sequence>
<evidence type="ECO:0000256" key="2">
    <source>
        <dbReference type="ARBA" id="ARBA00022837"/>
    </source>
</evidence>
<dbReference type="Gene3D" id="1.10.238.10">
    <property type="entry name" value="EF-hand"/>
    <property type="match status" value="1"/>
</dbReference>
<dbReference type="InterPro" id="IPR018247">
    <property type="entry name" value="EF_Hand_1_Ca_BS"/>
</dbReference>
<dbReference type="GO" id="GO:0005509">
    <property type="term" value="F:calcium ion binding"/>
    <property type="evidence" value="ECO:0007669"/>
    <property type="project" value="InterPro"/>
</dbReference>
<comment type="caution">
    <text evidence="4">The sequence shown here is derived from an EMBL/GenBank/DDBJ whole genome shotgun (WGS) entry which is preliminary data.</text>
</comment>
<evidence type="ECO:0000313" key="5">
    <source>
        <dbReference type="EMBL" id="CAF1019942.1"/>
    </source>
</evidence>
<proteinExistence type="predicted"/>
<feature type="domain" description="EF-hand" evidence="3">
    <location>
        <begin position="121"/>
        <end position="156"/>
    </location>
</feature>
<dbReference type="InterPro" id="IPR011992">
    <property type="entry name" value="EF-hand-dom_pair"/>
</dbReference>
<dbReference type="PROSITE" id="PS00018">
    <property type="entry name" value="EF_HAND_1"/>
    <property type="match status" value="1"/>
</dbReference>
<name>A0A813NKV3_ADIRI</name>
<reference evidence="4" key="1">
    <citation type="submission" date="2021-02" db="EMBL/GenBank/DDBJ databases">
        <authorList>
            <person name="Nowell W R."/>
        </authorList>
    </citation>
    <scope>NUCLEOTIDE SEQUENCE</scope>
</reference>
<dbReference type="SUPFAM" id="SSF47473">
    <property type="entry name" value="EF-hand"/>
    <property type="match status" value="1"/>
</dbReference>
<keyword evidence="1" id="KW-0677">Repeat</keyword>
<dbReference type="OrthoDB" id="26525at2759"/>